<keyword evidence="3 10" id="KW-1134">Transmembrane beta strand</keyword>
<sequence length="365" mass="39407">MNIKSLLLGSAVAAVAATGARAADAIIIAEPEPMEYVRICDVYGAGFFYIPGTETCLRIGGYLRYEMRYTDYADGGEYTFGKFSRFQLNVDARSETEWGTLRSYAEGRFDWNSQPVTGRDNVYLNQGFIELQQANGTVRLGKSDTPYARFLGYGSPFGPFDASYGFYNSGELSYTYNGGNGFSAVAALVEIAGNNKFDVGVEGGVNFAQGWGNVGAIAGYDTLAEEWGAKLVANGNFGAFTVGGHLFYSSGNGAVYNPAIATSHQNIYAINSGIFGRVLTSSEFSALVYAKAKVTDTLAIAGAFQWFDAEHGAIGVDHAWELTGGLDWTPVAGLRIRPEVQYGKIDTVLGTDDAWRATVRFDRSF</sequence>
<comment type="domain">
    <text evidence="10">Consists of 16-stranded beta-barrel sheets, with large surface-exposed loops, that form a transmembrane pore at the center of each barrel. The pore is partially ocluded by a peptide loop that folds into the pore lumen.</text>
</comment>
<dbReference type="GO" id="GO:0009279">
    <property type="term" value="C:cell outer membrane"/>
    <property type="evidence" value="ECO:0007669"/>
    <property type="project" value="UniProtKB-SubCell"/>
</dbReference>
<evidence type="ECO:0000256" key="8">
    <source>
        <dbReference type="ARBA" id="ARBA00023136"/>
    </source>
</evidence>
<keyword evidence="9 10" id="KW-0998">Cell outer membrane</keyword>
<keyword evidence="12" id="KW-1185">Reference proteome</keyword>
<keyword evidence="2 10" id="KW-0813">Transport</keyword>
<dbReference type="AlphaFoldDB" id="A0A5D4GVL1"/>
<dbReference type="EMBL" id="VSZS01000061">
    <property type="protein sequence ID" value="TYR32756.1"/>
    <property type="molecule type" value="Genomic_DNA"/>
</dbReference>
<dbReference type="OrthoDB" id="7801681at2"/>
<evidence type="ECO:0000256" key="7">
    <source>
        <dbReference type="ARBA" id="ARBA00023114"/>
    </source>
</evidence>
<reference evidence="11 12" key="2">
    <citation type="submission" date="2019-09" db="EMBL/GenBank/DDBJ databases">
        <title>Mesorhizobium sp. MaA-C15 isolated from Microcystis aeruginosa.</title>
        <authorList>
            <person name="Jeong S.E."/>
            <person name="Jin H.M."/>
            <person name="Jeon C.O."/>
        </authorList>
    </citation>
    <scope>NUCLEOTIDE SEQUENCE [LARGE SCALE GENOMIC DNA]</scope>
    <source>
        <strain evidence="11 12">MaA-C15</strain>
    </source>
</reference>
<comment type="function">
    <text evidence="10">Forms passive diffusion pores that allow small molecular weight hydrophilic materials across the outer membrane.</text>
</comment>
<dbReference type="GO" id="GO:0046930">
    <property type="term" value="C:pore complex"/>
    <property type="evidence" value="ECO:0007669"/>
    <property type="project" value="UniProtKB-KW"/>
</dbReference>
<evidence type="ECO:0000256" key="2">
    <source>
        <dbReference type="ARBA" id="ARBA00022448"/>
    </source>
</evidence>
<comment type="subcellular location">
    <subcellularLocation>
        <location evidence="10">Cell outer membrane</location>
        <topology evidence="10">Multi-pass membrane protein</topology>
    </subcellularLocation>
</comment>
<evidence type="ECO:0000256" key="6">
    <source>
        <dbReference type="ARBA" id="ARBA00023065"/>
    </source>
</evidence>
<reference evidence="11 12" key="1">
    <citation type="submission" date="2019-08" db="EMBL/GenBank/DDBJ databases">
        <authorList>
            <person name="Seo Y.L."/>
        </authorList>
    </citation>
    <scope>NUCLEOTIDE SEQUENCE [LARGE SCALE GENOMIC DNA]</scope>
    <source>
        <strain evidence="11 12">MaA-C15</strain>
    </source>
</reference>
<comment type="similarity">
    <text evidence="1 10">Belongs to the alphaproteobacteria porin family.</text>
</comment>
<feature type="chain" id="PRO_5022997292" description="Porin" evidence="10">
    <location>
        <begin position="23"/>
        <end position="365"/>
    </location>
</feature>
<keyword evidence="6 10" id="KW-0406">Ion transport</keyword>
<dbReference type="SUPFAM" id="SSF56935">
    <property type="entry name" value="Porins"/>
    <property type="match status" value="1"/>
</dbReference>
<evidence type="ECO:0000313" key="11">
    <source>
        <dbReference type="EMBL" id="TYR32756.1"/>
    </source>
</evidence>
<protein>
    <recommendedName>
        <fullName evidence="10">Porin</fullName>
    </recommendedName>
</protein>
<accession>A0A5D4GVL1</accession>
<keyword evidence="7 10" id="KW-0626">Porin</keyword>
<feature type="signal peptide" evidence="10">
    <location>
        <begin position="1"/>
        <end position="22"/>
    </location>
</feature>
<evidence type="ECO:0000313" key="12">
    <source>
        <dbReference type="Proteomes" id="UP000323258"/>
    </source>
</evidence>
<evidence type="ECO:0000256" key="3">
    <source>
        <dbReference type="ARBA" id="ARBA00022452"/>
    </source>
</evidence>
<dbReference type="Proteomes" id="UP000323258">
    <property type="component" value="Unassembled WGS sequence"/>
</dbReference>
<gene>
    <name evidence="11" type="ORF">FY036_09645</name>
</gene>
<dbReference type="GO" id="GO:0006811">
    <property type="term" value="P:monoatomic ion transport"/>
    <property type="evidence" value="ECO:0007669"/>
    <property type="project" value="UniProtKB-KW"/>
</dbReference>
<dbReference type="Pfam" id="PF02530">
    <property type="entry name" value="Porin_2"/>
    <property type="match status" value="1"/>
</dbReference>
<evidence type="ECO:0000256" key="9">
    <source>
        <dbReference type="ARBA" id="ARBA00023237"/>
    </source>
</evidence>
<evidence type="ECO:0000256" key="1">
    <source>
        <dbReference type="ARBA" id="ARBA00009521"/>
    </source>
</evidence>
<evidence type="ECO:0000256" key="10">
    <source>
        <dbReference type="RuleBase" id="RU364005"/>
    </source>
</evidence>
<dbReference type="InterPro" id="IPR003684">
    <property type="entry name" value="Porin_alphabac"/>
</dbReference>
<evidence type="ECO:0000256" key="4">
    <source>
        <dbReference type="ARBA" id="ARBA00022692"/>
    </source>
</evidence>
<keyword evidence="4 10" id="KW-0812">Transmembrane</keyword>
<evidence type="ECO:0000256" key="5">
    <source>
        <dbReference type="ARBA" id="ARBA00022729"/>
    </source>
</evidence>
<keyword evidence="5 10" id="KW-0732">Signal</keyword>
<comment type="caution">
    <text evidence="11">The sequence shown here is derived from an EMBL/GenBank/DDBJ whole genome shotgun (WGS) entry which is preliminary data.</text>
</comment>
<proteinExistence type="inferred from homology"/>
<dbReference type="RefSeq" id="WP_148914519.1">
    <property type="nucleotide sequence ID" value="NZ_VSZS01000061.1"/>
</dbReference>
<name>A0A5D4GVL1_9HYPH</name>
<organism evidence="11 12">
    <name type="scientific">Neoaquamicrobium microcysteis</name>
    <dbReference type="NCBI Taxonomy" id="2682781"/>
    <lineage>
        <taxon>Bacteria</taxon>
        <taxon>Pseudomonadati</taxon>
        <taxon>Pseudomonadota</taxon>
        <taxon>Alphaproteobacteria</taxon>
        <taxon>Hyphomicrobiales</taxon>
        <taxon>Phyllobacteriaceae</taxon>
        <taxon>Neoaquamicrobium</taxon>
    </lineage>
</organism>
<dbReference type="GO" id="GO:0015288">
    <property type="term" value="F:porin activity"/>
    <property type="evidence" value="ECO:0007669"/>
    <property type="project" value="UniProtKB-KW"/>
</dbReference>
<keyword evidence="8 10" id="KW-0472">Membrane</keyword>